<evidence type="ECO:0000256" key="6">
    <source>
        <dbReference type="SAM" id="SignalP"/>
    </source>
</evidence>
<dbReference type="InterPro" id="IPR032861">
    <property type="entry name" value="TAXi_N"/>
</dbReference>
<sequence>MATISGQPLLLSLLQFLWSPFLTSTLADPTKTPKRHVVKIIYHDSLHSPCYNPKSTPTKGALRAFKTSLNRFIILAEKSNNSHIAATDDTRADVFAEDSSTQFMANFSFGDPAVAHLLTMDTGSNLLWIQCLPCTKCFGQSSPLFDPSKSSTFTALPCSSPSCTVLQPEHKYDLSDNCKFSHGYLDGTLANGLLGTEMLTFETSDDGLSTINDVVFGRAHNNDGFNGQPSGILGLGPPNLSLATKLASKFSYCIANIRDPNYSYNQLILGDGEKFEGDSTPLERDDAELRCYGYEALSGEVEKLMDGFVKRVMETDIPTALCYKGVISRDLVGFLEVSFGFSGGAELSMGTESLFEEYGEGEFCMAVHESMSKSDLTVVGIMAQQGYNVAYDGVGMTVSFQSIDCQLLEG</sequence>
<keyword evidence="5" id="KW-0325">Glycoprotein</keyword>
<dbReference type="EMBL" id="JAEACU010000001">
    <property type="protein sequence ID" value="KAH7544724.1"/>
    <property type="molecule type" value="Genomic_DNA"/>
</dbReference>
<dbReference type="Gene3D" id="2.40.70.10">
    <property type="entry name" value="Acid Proteases"/>
    <property type="match status" value="2"/>
</dbReference>
<evidence type="ECO:0000313" key="9">
    <source>
        <dbReference type="Proteomes" id="UP000813462"/>
    </source>
</evidence>
<dbReference type="GO" id="GO:0006508">
    <property type="term" value="P:proteolysis"/>
    <property type="evidence" value="ECO:0007669"/>
    <property type="project" value="UniProtKB-KW"/>
</dbReference>
<proteinExistence type="inferred from homology"/>
<reference evidence="8" key="1">
    <citation type="journal article" date="2021" name="Front. Plant Sci.">
        <title>Chromosome-Scale Genome Assembly for Chinese Sour Jujube and Insights Into Its Genome Evolution and Domestication Signature.</title>
        <authorList>
            <person name="Shen L.-Y."/>
            <person name="Luo H."/>
            <person name="Wang X.-L."/>
            <person name="Wang X.-M."/>
            <person name="Qiu X.-J."/>
            <person name="Liu H."/>
            <person name="Zhou S.-S."/>
            <person name="Jia K.-H."/>
            <person name="Nie S."/>
            <person name="Bao Y.-T."/>
            <person name="Zhang R.-G."/>
            <person name="Yun Q.-Z."/>
            <person name="Chai Y.-H."/>
            <person name="Lu J.-Y."/>
            <person name="Li Y."/>
            <person name="Zhao S.-W."/>
            <person name="Mao J.-F."/>
            <person name="Jia S.-G."/>
            <person name="Mao Y.-M."/>
        </authorList>
    </citation>
    <scope>NUCLEOTIDE SEQUENCE</scope>
    <source>
        <strain evidence="8">AT0</strain>
        <tissue evidence="8">Leaf</tissue>
    </source>
</reference>
<gene>
    <name evidence="8" type="ORF">FEM48_Zijuj01G0016700</name>
</gene>
<organism evidence="8 9">
    <name type="scientific">Ziziphus jujuba var. spinosa</name>
    <dbReference type="NCBI Taxonomy" id="714518"/>
    <lineage>
        <taxon>Eukaryota</taxon>
        <taxon>Viridiplantae</taxon>
        <taxon>Streptophyta</taxon>
        <taxon>Embryophyta</taxon>
        <taxon>Tracheophyta</taxon>
        <taxon>Spermatophyta</taxon>
        <taxon>Magnoliopsida</taxon>
        <taxon>eudicotyledons</taxon>
        <taxon>Gunneridae</taxon>
        <taxon>Pentapetalae</taxon>
        <taxon>rosids</taxon>
        <taxon>fabids</taxon>
        <taxon>Rosales</taxon>
        <taxon>Rhamnaceae</taxon>
        <taxon>Paliureae</taxon>
        <taxon>Ziziphus</taxon>
    </lineage>
</organism>
<dbReference type="SUPFAM" id="SSF50630">
    <property type="entry name" value="Acid proteases"/>
    <property type="match status" value="1"/>
</dbReference>
<comment type="similarity">
    <text evidence="1">Belongs to the peptidase A1 family.</text>
</comment>
<name>A0A978VYE0_ZIZJJ</name>
<dbReference type="CDD" id="cd05476">
    <property type="entry name" value="pepsin_A_like_plant"/>
    <property type="match status" value="1"/>
</dbReference>
<feature type="chain" id="PRO_5037423756" description="Peptidase A1 domain-containing protein" evidence="6">
    <location>
        <begin position="28"/>
        <end position="410"/>
    </location>
</feature>
<dbReference type="Proteomes" id="UP000813462">
    <property type="component" value="Unassembled WGS sequence"/>
</dbReference>
<feature type="signal peptide" evidence="6">
    <location>
        <begin position="1"/>
        <end position="27"/>
    </location>
</feature>
<evidence type="ECO:0000256" key="2">
    <source>
        <dbReference type="ARBA" id="ARBA00022670"/>
    </source>
</evidence>
<comment type="caution">
    <text evidence="8">The sequence shown here is derived from an EMBL/GenBank/DDBJ whole genome shotgun (WGS) entry which is preliminary data.</text>
</comment>
<dbReference type="InterPro" id="IPR033121">
    <property type="entry name" value="PEPTIDASE_A1"/>
</dbReference>
<keyword evidence="3" id="KW-0064">Aspartyl protease</keyword>
<dbReference type="InterPro" id="IPR034161">
    <property type="entry name" value="Pepsin-like_plant"/>
</dbReference>
<dbReference type="InterPro" id="IPR032799">
    <property type="entry name" value="TAXi_C"/>
</dbReference>
<evidence type="ECO:0000313" key="8">
    <source>
        <dbReference type="EMBL" id="KAH7544724.1"/>
    </source>
</evidence>
<dbReference type="InterPro" id="IPR021109">
    <property type="entry name" value="Peptidase_aspartic_dom_sf"/>
</dbReference>
<dbReference type="GO" id="GO:0004190">
    <property type="term" value="F:aspartic-type endopeptidase activity"/>
    <property type="evidence" value="ECO:0007669"/>
    <property type="project" value="UniProtKB-KW"/>
</dbReference>
<evidence type="ECO:0000256" key="3">
    <source>
        <dbReference type="ARBA" id="ARBA00022750"/>
    </source>
</evidence>
<evidence type="ECO:0000259" key="7">
    <source>
        <dbReference type="PROSITE" id="PS51767"/>
    </source>
</evidence>
<dbReference type="InterPro" id="IPR051708">
    <property type="entry name" value="Plant_Aspart_Prot_A1"/>
</dbReference>
<evidence type="ECO:0000256" key="5">
    <source>
        <dbReference type="ARBA" id="ARBA00023180"/>
    </source>
</evidence>
<feature type="domain" description="Peptidase A1" evidence="7">
    <location>
        <begin position="103"/>
        <end position="410"/>
    </location>
</feature>
<keyword evidence="4" id="KW-0378">Hydrolase</keyword>
<keyword evidence="2" id="KW-0645">Protease</keyword>
<dbReference type="PROSITE" id="PS51767">
    <property type="entry name" value="PEPTIDASE_A1"/>
    <property type="match status" value="1"/>
</dbReference>
<dbReference type="PANTHER" id="PTHR47967:SF14">
    <property type="entry name" value="EUKARYOTIC ASPARTYL PROTEASE FAMILY PROTEIN"/>
    <property type="match status" value="1"/>
</dbReference>
<keyword evidence="6" id="KW-0732">Signal</keyword>
<protein>
    <recommendedName>
        <fullName evidence="7">Peptidase A1 domain-containing protein</fullName>
    </recommendedName>
</protein>
<dbReference type="Pfam" id="PF14543">
    <property type="entry name" value="TAXi_N"/>
    <property type="match status" value="1"/>
</dbReference>
<evidence type="ECO:0000256" key="4">
    <source>
        <dbReference type="ARBA" id="ARBA00022801"/>
    </source>
</evidence>
<dbReference type="AlphaFoldDB" id="A0A978VYE0"/>
<accession>A0A978VYE0</accession>
<dbReference type="PANTHER" id="PTHR47967">
    <property type="entry name" value="OS07G0603500 PROTEIN-RELATED"/>
    <property type="match status" value="1"/>
</dbReference>
<dbReference type="Pfam" id="PF14541">
    <property type="entry name" value="TAXi_C"/>
    <property type="match status" value="1"/>
</dbReference>
<dbReference type="GO" id="GO:0005576">
    <property type="term" value="C:extracellular region"/>
    <property type="evidence" value="ECO:0007669"/>
    <property type="project" value="TreeGrafter"/>
</dbReference>
<evidence type="ECO:0000256" key="1">
    <source>
        <dbReference type="ARBA" id="ARBA00007447"/>
    </source>
</evidence>